<dbReference type="EMBL" id="CP036275">
    <property type="protein sequence ID" value="QDU35749.1"/>
    <property type="molecule type" value="Genomic_DNA"/>
</dbReference>
<evidence type="ECO:0000256" key="5">
    <source>
        <dbReference type="ARBA" id="ARBA00022822"/>
    </source>
</evidence>
<dbReference type="OrthoDB" id="9806430at2"/>
<dbReference type="InterPro" id="IPR035902">
    <property type="entry name" value="Nuc_phospho_transferase"/>
</dbReference>
<dbReference type="GO" id="GO:0000287">
    <property type="term" value="F:magnesium ion binding"/>
    <property type="evidence" value="ECO:0007669"/>
    <property type="project" value="UniProtKB-UniRule"/>
</dbReference>
<keyword evidence="2 9" id="KW-0028">Amino-acid biosynthesis</keyword>
<evidence type="ECO:0000259" key="11">
    <source>
        <dbReference type="Pfam" id="PF02885"/>
    </source>
</evidence>
<keyword evidence="5 9" id="KW-0822">Tryptophan biosynthesis</keyword>
<dbReference type="EC" id="2.4.2.18" evidence="9"/>
<comment type="function">
    <text evidence="9">Catalyzes the transfer of the phosphoribosyl group of 5-phosphorylribose-1-pyrophosphate (PRPP) to anthranilate to yield N-(5'-phosphoribosyl)-anthranilate (PRA).</text>
</comment>
<feature type="domain" description="Glycosyl transferase family 3 N-terminal" evidence="11">
    <location>
        <begin position="9"/>
        <end position="68"/>
    </location>
</feature>
<evidence type="ECO:0000256" key="2">
    <source>
        <dbReference type="ARBA" id="ARBA00022605"/>
    </source>
</evidence>
<evidence type="ECO:0000256" key="3">
    <source>
        <dbReference type="ARBA" id="ARBA00022676"/>
    </source>
</evidence>
<comment type="catalytic activity">
    <reaction evidence="7 9">
        <text>N-(5-phospho-beta-D-ribosyl)anthranilate + diphosphate = 5-phospho-alpha-D-ribose 1-diphosphate + anthranilate</text>
        <dbReference type="Rhea" id="RHEA:11768"/>
        <dbReference type="ChEBI" id="CHEBI:16567"/>
        <dbReference type="ChEBI" id="CHEBI:18277"/>
        <dbReference type="ChEBI" id="CHEBI:33019"/>
        <dbReference type="ChEBI" id="CHEBI:58017"/>
        <dbReference type="EC" id="2.4.2.18"/>
    </reaction>
</comment>
<evidence type="ECO:0000256" key="1">
    <source>
        <dbReference type="ARBA" id="ARBA00004907"/>
    </source>
</evidence>
<feature type="domain" description="Glycosyl transferase family 3" evidence="10">
    <location>
        <begin position="77"/>
        <end position="327"/>
    </location>
</feature>
<evidence type="ECO:0000256" key="8">
    <source>
        <dbReference type="ARBA" id="ARBA00061188"/>
    </source>
</evidence>
<feature type="binding site" evidence="9">
    <location>
        <position position="95"/>
    </location>
    <ligand>
        <name>Mg(2+)</name>
        <dbReference type="ChEBI" id="CHEBI:18420"/>
        <label>1</label>
    </ligand>
</feature>
<feature type="binding site" evidence="9">
    <location>
        <begin position="86"/>
        <end position="87"/>
    </location>
    <ligand>
        <name>5-phospho-alpha-D-ribose 1-diphosphate</name>
        <dbReference type="ChEBI" id="CHEBI:58017"/>
    </ligand>
</feature>
<comment type="similarity">
    <text evidence="9">Belongs to the anthranilate phosphoribosyltransferase family.</text>
</comment>
<comment type="cofactor">
    <cofactor evidence="9">
        <name>Mg(2+)</name>
        <dbReference type="ChEBI" id="CHEBI:18420"/>
    </cofactor>
    <text evidence="9">Binds 2 magnesium ions per monomer.</text>
</comment>
<keyword evidence="6 9" id="KW-0057">Aromatic amino acid biosynthesis</keyword>
<feature type="binding site" evidence="9">
    <location>
        <position position="123"/>
    </location>
    <ligand>
        <name>5-phospho-alpha-D-ribose 1-diphosphate</name>
        <dbReference type="ChEBI" id="CHEBI:58017"/>
    </ligand>
</feature>
<evidence type="ECO:0000256" key="6">
    <source>
        <dbReference type="ARBA" id="ARBA00023141"/>
    </source>
</evidence>
<dbReference type="Pfam" id="PF02885">
    <property type="entry name" value="Glycos_trans_3N"/>
    <property type="match status" value="1"/>
</dbReference>
<dbReference type="GO" id="GO:0005829">
    <property type="term" value="C:cytosol"/>
    <property type="evidence" value="ECO:0007669"/>
    <property type="project" value="TreeGrafter"/>
</dbReference>
<organism evidence="12 13">
    <name type="scientific">Maioricimonas rarisocia</name>
    <dbReference type="NCBI Taxonomy" id="2528026"/>
    <lineage>
        <taxon>Bacteria</taxon>
        <taxon>Pseudomonadati</taxon>
        <taxon>Planctomycetota</taxon>
        <taxon>Planctomycetia</taxon>
        <taxon>Planctomycetales</taxon>
        <taxon>Planctomycetaceae</taxon>
        <taxon>Maioricimonas</taxon>
    </lineage>
</organism>
<dbReference type="SUPFAM" id="SSF52418">
    <property type="entry name" value="Nucleoside phosphorylase/phosphoribosyltransferase catalytic domain"/>
    <property type="match status" value="1"/>
</dbReference>
<dbReference type="SUPFAM" id="SSF47648">
    <property type="entry name" value="Nucleoside phosphorylase/phosphoribosyltransferase N-terminal domain"/>
    <property type="match status" value="1"/>
</dbReference>
<comment type="subunit">
    <text evidence="9">Homodimer.</text>
</comment>
<dbReference type="InterPro" id="IPR036320">
    <property type="entry name" value="Glycosyl_Trfase_fam3_N_dom_sf"/>
</dbReference>
<keyword evidence="3 9" id="KW-0328">Glycosyltransferase</keyword>
<dbReference type="FunFam" id="3.40.1030.10:FF:000002">
    <property type="entry name" value="Anthranilate phosphoribosyltransferase"/>
    <property type="match status" value="1"/>
</dbReference>
<dbReference type="KEGG" id="mri:Mal4_00310"/>
<feature type="binding site" evidence="9">
    <location>
        <position position="114"/>
    </location>
    <ligand>
        <name>anthranilate</name>
        <dbReference type="ChEBI" id="CHEBI:16567"/>
        <label>1</label>
    </ligand>
</feature>
<feature type="binding site" evidence="9">
    <location>
        <position position="83"/>
    </location>
    <ligand>
        <name>anthranilate</name>
        <dbReference type="ChEBI" id="CHEBI:16567"/>
        <label>1</label>
    </ligand>
</feature>
<feature type="binding site" evidence="9">
    <location>
        <position position="83"/>
    </location>
    <ligand>
        <name>5-phospho-alpha-D-ribose 1-diphosphate</name>
        <dbReference type="ChEBI" id="CHEBI:58017"/>
    </ligand>
</feature>
<sequence length="341" mass="35061">MQSDVLAAVETLLAGEAPDSATIAAAFGAVMDGQCSEIDVAALLTALAVAGETVDELAGAAQAMRDRCTRIPTEKTGLLDTCGTGGDKLHTFNISTATAIVVAAAGVPVAKHGNRSVSSSSGSADVLEALGVNIERTPEDVGRSIDEIGLGFCFARLLHSAMKYVAPVRAQLGFRTIFNLLGPLTNPAGAEYQLIGANRTATAEKLAGAMSRLGTGRTLVVCGADQLDEVALWGETTLFDVKDGDVTRRVWNAAMLGLEECSAEDLRVSSAGESAGVIRSVLDRRPGPARNIVLANAAAALVATGRCETPQQGVAVAAETIDSGKAAAKLERLIAISNQDD</sequence>
<dbReference type="PANTHER" id="PTHR43285:SF2">
    <property type="entry name" value="ANTHRANILATE PHOSPHORIBOSYLTRANSFERASE"/>
    <property type="match status" value="1"/>
</dbReference>
<protein>
    <recommendedName>
        <fullName evidence="9">Anthranilate phosphoribosyltransferase</fullName>
        <ecNumber evidence="9">2.4.2.18</ecNumber>
    </recommendedName>
</protein>
<feature type="binding site" evidence="9">
    <location>
        <position position="91"/>
    </location>
    <ligand>
        <name>5-phospho-alpha-D-ribose 1-diphosphate</name>
        <dbReference type="ChEBI" id="CHEBI:58017"/>
    </ligand>
</feature>
<dbReference type="Proteomes" id="UP000320496">
    <property type="component" value="Chromosome"/>
</dbReference>
<dbReference type="AlphaFoldDB" id="A0A517YZX8"/>
<dbReference type="RefSeq" id="WP_145366453.1">
    <property type="nucleotide sequence ID" value="NZ_CP036275.1"/>
</dbReference>
<dbReference type="Gene3D" id="1.20.970.10">
    <property type="entry name" value="Transferase, Pyrimidine Nucleoside Phosphorylase, Chain C"/>
    <property type="match status" value="1"/>
</dbReference>
<comment type="similarity">
    <text evidence="8">In the C-terminal section; belongs to the anthranilate phosphoribosyltransferase family.</text>
</comment>
<keyword evidence="9" id="KW-0460">Magnesium</keyword>
<dbReference type="NCBIfam" id="TIGR01245">
    <property type="entry name" value="trpD"/>
    <property type="match status" value="1"/>
</dbReference>
<keyword evidence="13" id="KW-1185">Reference proteome</keyword>
<dbReference type="UniPathway" id="UPA00035">
    <property type="reaction ID" value="UER00041"/>
</dbReference>
<evidence type="ECO:0000313" key="12">
    <source>
        <dbReference type="EMBL" id="QDU35749.1"/>
    </source>
</evidence>
<dbReference type="InterPro" id="IPR000312">
    <property type="entry name" value="Glycosyl_Trfase_fam3"/>
</dbReference>
<dbReference type="GO" id="GO:0000162">
    <property type="term" value="P:L-tryptophan biosynthetic process"/>
    <property type="evidence" value="ECO:0007669"/>
    <property type="project" value="UniProtKB-UniRule"/>
</dbReference>
<feature type="binding site" evidence="9">
    <location>
        <position position="229"/>
    </location>
    <ligand>
        <name>Mg(2+)</name>
        <dbReference type="ChEBI" id="CHEBI:18420"/>
        <label>2</label>
    </ligand>
</feature>
<proteinExistence type="inferred from homology"/>
<feature type="binding site" evidence="9">
    <location>
        <position position="228"/>
    </location>
    <ligand>
        <name>Mg(2+)</name>
        <dbReference type="ChEBI" id="CHEBI:18420"/>
        <label>2</label>
    </ligand>
</feature>
<comment type="caution">
    <text evidence="9">Lacks conserved residue(s) required for the propagation of feature annotation.</text>
</comment>
<evidence type="ECO:0000256" key="7">
    <source>
        <dbReference type="ARBA" id="ARBA00052328"/>
    </source>
</evidence>
<feature type="binding site" evidence="9">
    <location>
        <position position="229"/>
    </location>
    <ligand>
        <name>Mg(2+)</name>
        <dbReference type="ChEBI" id="CHEBI:18420"/>
        <label>1</label>
    </ligand>
</feature>
<dbReference type="HAMAP" id="MF_00211">
    <property type="entry name" value="TrpD"/>
    <property type="match status" value="1"/>
</dbReference>
<keyword evidence="4 9" id="KW-0808">Transferase</keyword>
<feature type="binding site" evidence="9">
    <location>
        <begin position="93"/>
        <end position="96"/>
    </location>
    <ligand>
        <name>5-phospho-alpha-D-ribose 1-diphosphate</name>
        <dbReference type="ChEBI" id="CHEBI:58017"/>
    </ligand>
</feature>
<feature type="binding site" evidence="9">
    <location>
        <position position="169"/>
    </location>
    <ligand>
        <name>anthranilate</name>
        <dbReference type="ChEBI" id="CHEBI:16567"/>
        <label>2</label>
    </ligand>
</feature>
<gene>
    <name evidence="9 12" type="primary">trpD</name>
    <name evidence="12" type="ORF">Mal4_00310</name>
</gene>
<dbReference type="InterPro" id="IPR017459">
    <property type="entry name" value="Glycosyl_Trfase_fam3_N_dom"/>
</dbReference>
<accession>A0A517YZX8</accession>
<dbReference type="Gene3D" id="3.40.1030.10">
    <property type="entry name" value="Nucleoside phosphorylase/phosphoribosyltransferase catalytic domain"/>
    <property type="match status" value="1"/>
</dbReference>
<feature type="binding site" evidence="9">
    <location>
        <begin position="111"/>
        <end position="119"/>
    </location>
    <ligand>
        <name>5-phospho-alpha-D-ribose 1-diphosphate</name>
        <dbReference type="ChEBI" id="CHEBI:58017"/>
    </ligand>
</feature>
<dbReference type="InterPro" id="IPR005940">
    <property type="entry name" value="Anthranilate_Pribosyl_Tfrase"/>
</dbReference>
<name>A0A517YZX8_9PLAN</name>
<comment type="pathway">
    <text evidence="1 9">Amino-acid biosynthesis; L-tryptophan biosynthesis; L-tryptophan from chorismate: step 2/5.</text>
</comment>
<keyword evidence="9" id="KW-0479">Metal-binding</keyword>
<reference evidence="12 13" key="1">
    <citation type="submission" date="2019-02" db="EMBL/GenBank/DDBJ databases">
        <title>Deep-cultivation of Planctomycetes and their phenomic and genomic characterization uncovers novel biology.</title>
        <authorList>
            <person name="Wiegand S."/>
            <person name="Jogler M."/>
            <person name="Boedeker C."/>
            <person name="Pinto D."/>
            <person name="Vollmers J."/>
            <person name="Rivas-Marin E."/>
            <person name="Kohn T."/>
            <person name="Peeters S.H."/>
            <person name="Heuer A."/>
            <person name="Rast P."/>
            <person name="Oberbeckmann S."/>
            <person name="Bunk B."/>
            <person name="Jeske O."/>
            <person name="Meyerdierks A."/>
            <person name="Storesund J.E."/>
            <person name="Kallscheuer N."/>
            <person name="Luecker S."/>
            <person name="Lage O.M."/>
            <person name="Pohl T."/>
            <person name="Merkel B.J."/>
            <person name="Hornburger P."/>
            <person name="Mueller R.-W."/>
            <person name="Bruemmer F."/>
            <person name="Labrenz M."/>
            <person name="Spormann A.M."/>
            <person name="Op den Camp H."/>
            <person name="Overmann J."/>
            <person name="Amann R."/>
            <person name="Jetten M.S.M."/>
            <person name="Mascher T."/>
            <person name="Medema M.H."/>
            <person name="Devos D.P."/>
            <person name="Kaster A.-K."/>
            <person name="Ovreas L."/>
            <person name="Rohde M."/>
            <person name="Galperin M.Y."/>
            <person name="Jogler C."/>
        </authorList>
    </citation>
    <scope>NUCLEOTIDE SEQUENCE [LARGE SCALE GENOMIC DNA]</scope>
    <source>
        <strain evidence="12 13">Mal4</strain>
    </source>
</reference>
<evidence type="ECO:0000256" key="9">
    <source>
        <dbReference type="HAMAP-Rule" id="MF_00211"/>
    </source>
</evidence>
<evidence type="ECO:0000313" key="13">
    <source>
        <dbReference type="Proteomes" id="UP000320496"/>
    </source>
</evidence>
<evidence type="ECO:0000256" key="4">
    <source>
        <dbReference type="ARBA" id="ARBA00022679"/>
    </source>
</evidence>
<dbReference type="GO" id="GO:0004048">
    <property type="term" value="F:anthranilate phosphoribosyltransferase activity"/>
    <property type="evidence" value="ECO:0007669"/>
    <property type="project" value="UniProtKB-UniRule"/>
</dbReference>
<dbReference type="Pfam" id="PF00591">
    <property type="entry name" value="Glycos_transf_3"/>
    <property type="match status" value="1"/>
</dbReference>
<dbReference type="PANTHER" id="PTHR43285">
    <property type="entry name" value="ANTHRANILATE PHOSPHORIBOSYLTRANSFERASE"/>
    <property type="match status" value="1"/>
</dbReference>
<evidence type="ECO:0000259" key="10">
    <source>
        <dbReference type="Pfam" id="PF00591"/>
    </source>
</evidence>